<dbReference type="SUPFAM" id="SSF51556">
    <property type="entry name" value="Metallo-dependent hydrolases"/>
    <property type="match status" value="1"/>
</dbReference>
<evidence type="ECO:0000259" key="1">
    <source>
        <dbReference type="Pfam" id="PF07969"/>
    </source>
</evidence>
<dbReference type="PANTHER" id="PTHR22642">
    <property type="entry name" value="IMIDAZOLONEPROPIONASE"/>
    <property type="match status" value="1"/>
</dbReference>
<dbReference type="InterPro" id="IPR032466">
    <property type="entry name" value="Metal_Hydrolase"/>
</dbReference>
<dbReference type="InterPro" id="IPR033932">
    <property type="entry name" value="YtcJ-like"/>
</dbReference>
<dbReference type="Pfam" id="PF07969">
    <property type="entry name" value="Amidohydro_3"/>
    <property type="match status" value="1"/>
</dbReference>
<dbReference type="EMBL" id="LAZR01002351">
    <property type="protein sequence ID" value="KKN31179.1"/>
    <property type="molecule type" value="Genomic_DNA"/>
</dbReference>
<gene>
    <name evidence="2" type="ORF">LCGC14_0826520</name>
</gene>
<organism evidence="2">
    <name type="scientific">marine sediment metagenome</name>
    <dbReference type="NCBI Taxonomy" id="412755"/>
    <lineage>
        <taxon>unclassified sequences</taxon>
        <taxon>metagenomes</taxon>
        <taxon>ecological metagenomes</taxon>
    </lineage>
</organism>
<sequence length="558" mass="60248">MHSYPDIIILNGTLITFDDATPADATALAMAGGVITTIGPNTAIRGLAGPDTHVIDAQGGTVMPGFIDSHVHLFGGSVELSCLDLFGIQGDEALSAAITPFAAANPDDRIVFAVQADYAILHDTRTPTRQELDQACPDRPFAMFAPDHHTIWANTAALELAGLLHGGETDAGSQIVMGDDGLATGELREPGAYAPILKLTRHAGRDMAGLVTGADPVPVPTREEREQDKAVIAKGMKHCAAQGITGLHCMDGNRYQLELLSEMEAEGTLLCRTAVPFHLKSFDPLERLEQADAMRRDFCGDMVWCGHVKMFIDGVIEGRTAHMLAPYPGTDDNYGDPVFEVDHFNEACRRIDAMGMQIAVHAIGDAGIRHTIDGYEAARNANGARDSRHRIEHLEVMHPADMPRLAELDIVASIQPGHAPFGGIFPAGGVGKYLHDHQIEGAYPWRQIRDSGAKVVFSTDWPVIGVEVMTNVKSAIAPLDLGPNWHDQTQTLMETLSSYTRDNAWVEFNEDRKGKLAKGMMADVVVMSHDLAKLPPRRITEAFAKVTICGGRVTHAAG</sequence>
<comment type="caution">
    <text evidence="2">The sequence shown here is derived from an EMBL/GenBank/DDBJ whole genome shotgun (WGS) entry which is preliminary data.</text>
</comment>
<evidence type="ECO:0000313" key="2">
    <source>
        <dbReference type="EMBL" id="KKN31179.1"/>
    </source>
</evidence>
<dbReference type="Gene3D" id="2.30.40.10">
    <property type="entry name" value="Urease, subunit C, domain 1"/>
    <property type="match status" value="1"/>
</dbReference>
<feature type="domain" description="Amidohydrolase 3" evidence="1">
    <location>
        <begin position="54"/>
        <end position="555"/>
    </location>
</feature>
<dbReference type="Gene3D" id="3.10.310.70">
    <property type="match status" value="1"/>
</dbReference>
<dbReference type="AlphaFoldDB" id="A0A0F9PLX3"/>
<name>A0A0F9PLX3_9ZZZZ</name>
<dbReference type="InterPro" id="IPR013108">
    <property type="entry name" value="Amidohydro_3"/>
</dbReference>
<dbReference type="Gene3D" id="3.20.20.140">
    <property type="entry name" value="Metal-dependent hydrolases"/>
    <property type="match status" value="1"/>
</dbReference>
<accession>A0A0F9PLX3</accession>
<protein>
    <recommendedName>
        <fullName evidence="1">Amidohydrolase 3 domain-containing protein</fullName>
    </recommendedName>
</protein>
<reference evidence="2" key="1">
    <citation type="journal article" date="2015" name="Nature">
        <title>Complex archaea that bridge the gap between prokaryotes and eukaryotes.</title>
        <authorList>
            <person name="Spang A."/>
            <person name="Saw J.H."/>
            <person name="Jorgensen S.L."/>
            <person name="Zaremba-Niedzwiedzka K."/>
            <person name="Martijn J."/>
            <person name="Lind A.E."/>
            <person name="van Eijk R."/>
            <person name="Schleper C."/>
            <person name="Guy L."/>
            <person name="Ettema T.J."/>
        </authorList>
    </citation>
    <scope>NUCLEOTIDE SEQUENCE</scope>
</reference>
<dbReference type="PANTHER" id="PTHR22642:SF2">
    <property type="entry name" value="PROTEIN LONG AFTER FAR-RED 3"/>
    <property type="match status" value="1"/>
</dbReference>
<dbReference type="CDD" id="cd01300">
    <property type="entry name" value="YtcJ_like"/>
    <property type="match status" value="1"/>
</dbReference>
<dbReference type="GO" id="GO:0016810">
    <property type="term" value="F:hydrolase activity, acting on carbon-nitrogen (but not peptide) bonds"/>
    <property type="evidence" value="ECO:0007669"/>
    <property type="project" value="InterPro"/>
</dbReference>
<dbReference type="InterPro" id="IPR011059">
    <property type="entry name" value="Metal-dep_hydrolase_composite"/>
</dbReference>
<dbReference type="SUPFAM" id="SSF51338">
    <property type="entry name" value="Composite domain of metallo-dependent hydrolases"/>
    <property type="match status" value="1"/>
</dbReference>
<proteinExistence type="predicted"/>